<evidence type="ECO:0000256" key="2">
    <source>
        <dbReference type="SAM" id="SignalP"/>
    </source>
</evidence>
<dbReference type="Gramene" id="KRH56911">
    <property type="protein sequence ID" value="KRH56911"/>
    <property type="gene ID" value="GLYMA_05G026700"/>
</dbReference>
<evidence type="ECO:0000313" key="4">
    <source>
        <dbReference type="EnsemblPlants" id="KRH56911"/>
    </source>
</evidence>
<dbReference type="InterPro" id="IPR038821">
    <property type="entry name" value="CLE45-like"/>
</dbReference>
<dbReference type="OMA" id="FKVYGFR"/>
<dbReference type="InParanoid" id="A0A0R0K118"/>
<reference evidence="4" key="2">
    <citation type="submission" date="2018-02" db="UniProtKB">
        <authorList>
            <consortium name="EnsemblPlants"/>
        </authorList>
    </citation>
    <scope>IDENTIFICATION</scope>
    <source>
        <strain evidence="4">Williams 82</strain>
    </source>
</reference>
<protein>
    <submittedName>
        <fullName evidence="3 4">Uncharacterized protein</fullName>
    </submittedName>
</protein>
<feature type="chain" id="PRO_5014522155" evidence="2">
    <location>
        <begin position="20"/>
        <end position="79"/>
    </location>
</feature>
<dbReference type="EMBL" id="CM000838">
    <property type="protein sequence ID" value="KRH56911.1"/>
    <property type="molecule type" value="Genomic_DNA"/>
</dbReference>
<evidence type="ECO:0000313" key="5">
    <source>
        <dbReference type="Proteomes" id="UP000008827"/>
    </source>
</evidence>
<proteinExistence type="predicted"/>
<name>A0A0R0K118_SOYBN</name>
<feature type="region of interest" description="Disordered" evidence="1">
    <location>
        <begin position="54"/>
        <end position="79"/>
    </location>
</feature>
<keyword evidence="5" id="KW-1185">Reference proteome</keyword>
<feature type="signal peptide" evidence="2">
    <location>
        <begin position="1"/>
        <end position="19"/>
    </location>
</feature>
<dbReference type="STRING" id="3847.A0A0R0K118"/>
<dbReference type="PANTHER" id="PTHR36726">
    <property type="entry name" value="CLAVATA3/ESR (CLE)-RELATED PROTEIN 45"/>
    <property type="match status" value="1"/>
</dbReference>
<dbReference type="AlphaFoldDB" id="A0A0R0K118"/>
<evidence type="ECO:0000313" key="3">
    <source>
        <dbReference type="EMBL" id="KRH56911.1"/>
    </source>
</evidence>
<gene>
    <name evidence="3" type="ORF">GLYMA_05G026700</name>
</gene>
<dbReference type="Proteomes" id="UP000008827">
    <property type="component" value="Chromosome 5"/>
</dbReference>
<accession>A0A0R0K118</accession>
<keyword evidence="2" id="KW-0732">Signal</keyword>
<feature type="compositionally biased region" description="Basic and acidic residues" evidence="1">
    <location>
        <begin position="70"/>
        <end position="79"/>
    </location>
</feature>
<dbReference type="EnsemblPlants" id="KRH56911">
    <property type="protein sequence ID" value="KRH56911"/>
    <property type="gene ID" value="GLYMA_05G026700"/>
</dbReference>
<dbReference type="OrthoDB" id="1702020at2759"/>
<reference evidence="3 4" key="1">
    <citation type="journal article" date="2010" name="Nature">
        <title>Genome sequence of the palaeopolyploid soybean.</title>
        <authorList>
            <person name="Schmutz J."/>
            <person name="Cannon S.B."/>
            <person name="Schlueter J."/>
            <person name="Ma J."/>
            <person name="Mitros T."/>
            <person name="Nelson W."/>
            <person name="Hyten D.L."/>
            <person name="Song Q."/>
            <person name="Thelen J.J."/>
            <person name="Cheng J."/>
            <person name="Xu D."/>
            <person name="Hellsten U."/>
            <person name="May G.D."/>
            <person name="Yu Y."/>
            <person name="Sakurai T."/>
            <person name="Umezawa T."/>
            <person name="Bhattacharyya M.K."/>
            <person name="Sandhu D."/>
            <person name="Valliyodan B."/>
            <person name="Lindquist E."/>
            <person name="Peto M."/>
            <person name="Grant D."/>
            <person name="Shu S."/>
            <person name="Goodstein D."/>
            <person name="Barry K."/>
            <person name="Futrell-Griggs M."/>
            <person name="Abernathy B."/>
            <person name="Du J."/>
            <person name="Tian Z."/>
            <person name="Zhu L."/>
            <person name="Gill N."/>
            <person name="Joshi T."/>
            <person name="Libault M."/>
            <person name="Sethuraman A."/>
            <person name="Zhang X.-C."/>
            <person name="Shinozaki K."/>
            <person name="Nguyen H.T."/>
            <person name="Wing R.A."/>
            <person name="Cregan P."/>
            <person name="Specht J."/>
            <person name="Grimwood J."/>
            <person name="Rokhsar D."/>
            <person name="Stacey G."/>
            <person name="Shoemaker R.C."/>
            <person name="Jackson S.A."/>
        </authorList>
    </citation>
    <scope>NUCLEOTIDE SEQUENCE [LARGE SCALE GENOMIC DNA]</scope>
    <source>
        <strain evidence="4">cv. Williams 82</strain>
        <tissue evidence="3">Callus</tissue>
    </source>
</reference>
<reference evidence="3" key="3">
    <citation type="submission" date="2018-07" db="EMBL/GenBank/DDBJ databases">
        <title>WGS assembly of Glycine max.</title>
        <authorList>
            <person name="Schmutz J."/>
            <person name="Cannon S."/>
            <person name="Schlueter J."/>
            <person name="Ma J."/>
            <person name="Mitros T."/>
            <person name="Nelson W."/>
            <person name="Hyten D."/>
            <person name="Song Q."/>
            <person name="Thelen J."/>
            <person name="Cheng J."/>
            <person name="Xu D."/>
            <person name="Hellsten U."/>
            <person name="May G."/>
            <person name="Yu Y."/>
            <person name="Sakurai T."/>
            <person name="Umezawa T."/>
            <person name="Bhattacharyya M."/>
            <person name="Sandhu D."/>
            <person name="Valliyodan B."/>
            <person name="Lindquist E."/>
            <person name="Peto M."/>
            <person name="Grant D."/>
            <person name="Shu S."/>
            <person name="Goodstein D."/>
            <person name="Barry K."/>
            <person name="Futrell-Griggs M."/>
            <person name="Abernathy B."/>
            <person name="Du J."/>
            <person name="Tian Z."/>
            <person name="Zhu L."/>
            <person name="Gill N."/>
            <person name="Joshi T."/>
            <person name="Libault M."/>
            <person name="Sethuraman A."/>
            <person name="Zhang X."/>
            <person name="Shinozaki K."/>
            <person name="Nguyen H."/>
            <person name="Wing R."/>
            <person name="Cregan P."/>
            <person name="Specht J."/>
            <person name="Grimwood J."/>
            <person name="Rokhsar D."/>
            <person name="Stacey G."/>
            <person name="Shoemaker R."/>
            <person name="Jackson S."/>
        </authorList>
    </citation>
    <scope>NUCLEOTIDE SEQUENCE</scope>
    <source>
        <tissue evidence="3">Callus</tissue>
    </source>
</reference>
<dbReference type="PANTHER" id="PTHR36726:SF5">
    <property type="entry name" value="CLAVATA3_ESR (CLE) GENE FAMILY MEMBER MTCLE11"/>
    <property type="match status" value="1"/>
</dbReference>
<organism evidence="3">
    <name type="scientific">Glycine max</name>
    <name type="common">Soybean</name>
    <name type="synonym">Glycine hispida</name>
    <dbReference type="NCBI Taxonomy" id="3847"/>
    <lineage>
        <taxon>Eukaryota</taxon>
        <taxon>Viridiplantae</taxon>
        <taxon>Streptophyta</taxon>
        <taxon>Embryophyta</taxon>
        <taxon>Tracheophyta</taxon>
        <taxon>Spermatophyta</taxon>
        <taxon>Magnoliopsida</taxon>
        <taxon>eudicotyledons</taxon>
        <taxon>Gunneridae</taxon>
        <taxon>Pentapetalae</taxon>
        <taxon>rosids</taxon>
        <taxon>fabids</taxon>
        <taxon>Fabales</taxon>
        <taxon>Fabaceae</taxon>
        <taxon>Papilionoideae</taxon>
        <taxon>50 kb inversion clade</taxon>
        <taxon>NPAAA clade</taxon>
        <taxon>indigoferoid/millettioid clade</taxon>
        <taxon>Phaseoleae</taxon>
        <taxon>Glycine</taxon>
        <taxon>Glycine subgen. Soja</taxon>
    </lineage>
</organism>
<evidence type="ECO:0000256" key="1">
    <source>
        <dbReference type="SAM" id="MobiDB-lite"/>
    </source>
</evidence>
<sequence>MSLLSFRGFIVLVCVGILASQPFKGLLPFVRSFRILKAVAVEDLQSKVELVPAPSMTFDPNQSNKRTVRKGPDPIHNRS</sequence>